<dbReference type="PROSITE" id="PS00028">
    <property type="entry name" value="ZINC_FINGER_C2H2_1"/>
    <property type="match status" value="9"/>
</dbReference>
<dbReference type="PROSITE" id="PS50157">
    <property type="entry name" value="ZINC_FINGER_C2H2_2"/>
    <property type="match status" value="9"/>
</dbReference>
<evidence type="ECO:0000256" key="1">
    <source>
        <dbReference type="PROSITE-ProRule" id="PRU00042"/>
    </source>
</evidence>
<dbReference type="PANTHER" id="PTHR46179">
    <property type="entry name" value="ZINC FINGER PROTEIN"/>
    <property type="match status" value="1"/>
</dbReference>
<dbReference type="InterPro" id="IPR013087">
    <property type="entry name" value="Znf_C2H2_type"/>
</dbReference>
<protein>
    <recommendedName>
        <fullName evidence="2">C2H2-type domain-containing protein</fullName>
    </recommendedName>
</protein>
<feature type="domain" description="C2H2-type" evidence="2">
    <location>
        <begin position="558"/>
        <end position="587"/>
    </location>
</feature>
<sequence>MSDKGVSDYLEENSGEIKTRGSSNVVFIDNCDSVLNSSYMAMGHASGELVSGDGSASVCGKQIEETIIDESSVNFKDFQCIEEWLKVRTDLIASVDFEAAQNYDLLNFNSDRIVTNGNESSGTILPQITNFPIVKIGECNLSVENWEDFVLEPESVKNLGLVDFSNISTVVPDKPIRSNSLSELDKLSSIDGFLNAPNITISSSPTKLKSSEILNNERQTENTSTNVCMSVPTQTLFKKFPSVKISKKCLMKGKILGKINISILSGQSYLPLLDSQIQTIEPTDLNVNPVSKNLEKSLQLKDKRQPASLVKKCLDVNGTPTMGVLPIKSVKNSLLKVNQTRSLLKINNNKSNASALQTKTLVKKPSKSMTVLHKRPKKKETVPVALVAISTDKSVNTTEVVIKTDEGENVYLGKTSDIMKATGSVNEQTTVVPENSDSGLIKTNENQVVNDILMKLFGVKGEDLEGTPQCPVDGCQFKSQKGNTLIVHILQHYGIRPFKCDFPNCTWAFYTSFRLKRHQEIHYKRKEYKCPVEGCNRTFSTIYNVNLHLKLHCRPNTITCSIDGCNKAFQTRKSYDKHLMEHGPEHAPYTCSKAGCGRKCFTVNSLNSHSRTHQHAEEELTCIYCGKNFKAPCRLKAHLNIHLGVRPYKCAFEGCTWAFSTSSKLRRHQKKHTQTRQHLCKICGKAFLRSDHLKDHILKHLVKKSFVCPIADCWTVFSNKSTMYTHLKRHRNEEATAEIQSYPCPMDNCNLAFNTKQNLRTHLRISHSNLSSDKSQDAIQLLADDHLMSMETLQPSSSNSGPGILSFNSMSQEGLLVGMSDLVQCIPAMEQGEYSETSASNNIITHVVFTDDTTLEPTLADIEETVGSGHAGVTYQTMEGQSQETKPSDSVPSSLHMASDVVLSAGLLASHDNLERSLLLQDELSSGDLYSLGQDESGLGELQVLLLDATARLQPSELEQSTINLRDLE</sequence>
<organism evidence="3">
    <name type="scientific">Graphocephala atropunctata</name>
    <dbReference type="NCBI Taxonomy" id="36148"/>
    <lineage>
        <taxon>Eukaryota</taxon>
        <taxon>Metazoa</taxon>
        <taxon>Ecdysozoa</taxon>
        <taxon>Arthropoda</taxon>
        <taxon>Hexapoda</taxon>
        <taxon>Insecta</taxon>
        <taxon>Pterygota</taxon>
        <taxon>Neoptera</taxon>
        <taxon>Paraneoptera</taxon>
        <taxon>Hemiptera</taxon>
        <taxon>Auchenorrhyncha</taxon>
        <taxon>Membracoidea</taxon>
        <taxon>Cicadellidae</taxon>
        <taxon>Cicadellinae</taxon>
        <taxon>Cicadellini</taxon>
        <taxon>Graphocephala</taxon>
    </lineage>
</organism>
<dbReference type="Pfam" id="PF00096">
    <property type="entry name" value="zf-C2H2"/>
    <property type="match status" value="5"/>
</dbReference>
<keyword evidence="1" id="KW-0863">Zinc-finger</keyword>
<feature type="domain" description="C2H2-type" evidence="2">
    <location>
        <begin position="528"/>
        <end position="557"/>
    </location>
</feature>
<feature type="domain" description="C2H2-type" evidence="2">
    <location>
        <begin position="706"/>
        <end position="735"/>
    </location>
</feature>
<name>A0A1B6LUV4_9HEMI</name>
<dbReference type="SMART" id="SM00355">
    <property type="entry name" value="ZnF_C2H2"/>
    <property type="match status" value="10"/>
</dbReference>
<proteinExistence type="predicted"/>
<dbReference type="GO" id="GO:0006357">
    <property type="term" value="P:regulation of transcription by RNA polymerase II"/>
    <property type="evidence" value="ECO:0007669"/>
    <property type="project" value="TreeGrafter"/>
</dbReference>
<dbReference type="EMBL" id="GEBQ01012513">
    <property type="protein sequence ID" value="JAT27464.1"/>
    <property type="molecule type" value="Transcribed_RNA"/>
</dbReference>
<dbReference type="AlphaFoldDB" id="A0A1B6LUV4"/>
<keyword evidence="1" id="KW-0479">Metal-binding</keyword>
<dbReference type="GO" id="GO:0008270">
    <property type="term" value="F:zinc ion binding"/>
    <property type="evidence" value="ECO:0007669"/>
    <property type="project" value="UniProtKB-KW"/>
</dbReference>
<dbReference type="GO" id="GO:0005634">
    <property type="term" value="C:nucleus"/>
    <property type="evidence" value="ECO:0007669"/>
    <property type="project" value="TreeGrafter"/>
</dbReference>
<evidence type="ECO:0000259" key="2">
    <source>
        <dbReference type="PROSITE" id="PS50157"/>
    </source>
</evidence>
<evidence type="ECO:0000313" key="3">
    <source>
        <dbReference type="EMBL" id="JAT27464.1"/>
    </source>
</evidence>
<reference evidence="3" key="1">
    <citation type="submission" date="2015-11" db="EMBL/GenBank/DDBJ databases">
        <title>De novo transcriptome assembly of four potential Pierce s Disease insect vectors from Arizona vineyards.</title>
        <authorList>
            <person name="Tassone E.E."/>
        </authorList>
    </citation>
    <scope>NUCLEOTIDE SEQUENCE</scope>
</reference>
<dbReference type="Gene3D" id="3.30.160.60">
    <property type="entry name" value="Classic Zinc Finger"/>
    <property type="match status" value="7"/>
</dbReference>
<dbReference type="InterPro" id="IPR036236">
    <property type="entry name" value="Znf_C2H2_sf"/>
</dbReference>
<feature type="domain" description="C2H2-type" evidence="2">
    <location>
        <begin position="498"/>
        <end position="527"/>
    </location>
</feature>
<dbReference type="PANTHER" id="PTHR46179:SF26">
    <property type="entry name" value="ZINC FINGER PROTEIN 423 HOMOLOG"/>
    <property type="match status" value="1"/>
</dbReference>
<dbReference type="InterPro" id="IPR051061">
    <property type="entry name" value="Zinc_finger_trans_reg"/>
</dbReference>
<gene>
    <name evidence="3" type="ORF">g.17209</name>
</gene>
<feature type="domain" description="C2H2-type" evidence="2">
    <location>
        <begin position="620"/>
        <end position="647"/>
    </location>
</feature>
<keyword evidence="1" id="KW-0862">Zinc</keyword>
<feature type="domain" description="C2H2-type" evidence="2">
    <location>
        <begin position="589"/>
        <end position="618"/>
    </location>
</feature>
<feature type="domain" description="C2H2-type" evidence="2">
    <location>
        <begin position="742"/>
        <end position="772"/>
    </location>
</feature>
<dbReference type="FunFam" id="3.30.160.60:FF:000007">
    <property type="entry name" value="Basic krueppel-like factor 3"/>
    <property type="match status" value="1"/>
</dbReference>
<feature type="domain" description="C2H2-type" evidence="2">
    <location>
        <begin position="648"/>
        <end position="677"/>
    </location>
</feature>
<dbReference type="SUPFAM" id="SSF57667">
    <property type="entry name" value="beta-beta-alpha zinc fingers"/>
    <property type="match status" value="4"/>
</dbReference>
<accession>A0A1B6LUV4</accession>
<dbReference type="GO" id="GO:0003712">
    <property type="term" value="F:transcription coregulator activity"/>
    <property type="evidence" value="ECO:0007669"/>
    <property type="project" value="TreeGrafter"/>
</dbReference>
<feature type="domain" description="C2H2-type" evidence="2">
    <location>
        <begin position="678"/>
        <end position="705"/>
    </location>
</feature>